<reference evidence="2" key="2">
    <citation type="journal article" date="2018" name="Mol. Plant Microbe Interact.">
        <title>Genome sequence resources for the wheat stripe rust pathogen (Puccinia striiformis f. sp. tritici) and the barley stripe rust pathogen (Puccinia striiformis f. sp. hordei).</title>
        <authorList>
            <person name="Xia C."/>
            <person name="Wang M."/>
            <person name="Yin C."/>
            <person name="Cornejo O.E."/>
            <person name="Hulbert S.H."/>
            <person name="Chen X."/>
        </authorList>
    </citation>
    <scope>NUCLEOTIDE SEQUENCE [LARGE SCALE GENOMIC DNA]</scope>
    <source>
        <strain evidence="2">93-210</strain>
    </source>
</reference>
<gene>
    <name evidence="1" type="ORF">MJO28_006297</name>
</gene>
<name>A0ACC0EH73_9BASI</name>
<reference evidence="1 2" key="3">
    <citation type="journal article" date="2022" name="Microbiol. Spectr.">
        <title>Folding features and dynamics of 3D genome architecture in plant fungal pathogens.</title>
        <authorList>
            <person name="Xia C."/>
        </authorList>
    </citation>
    <scope>NUCLEOTIDE SEQUENCE [LARGE SCALE GENOMIC DNA]</scope>
    <source>
        <strain evidence="1 2">93-210</strain>
    </source>
</reference>
<dbReference type="EMBL" id="CM045870">
    <property type="protein sequence ID" value="KAI7953750.1"/>
    <property type="molecule type" value="Genomic_DNA"/>
</dbReference>
<organism evidence="1 2">
    <name type="scientific">Puccinia striiformis f. sp. tritici</name>
    <dbReference type="NCBI Taxonomy" id="168172"/>
    <lineage>
        <taxon>Eukaryota</taxon>
        <taxon>Fungi</taxon>
        <taxon>Dikarya</taxon>
        <taxon>Basidiomycota</taxon>
        <taxon>Pucciniomycotina</taxon>
        <taxon>Pucciniomycetes</taxon>
        <taxon>Pucciniales</taxon>
        <taxon>Pucciniaceae</taxon>
        <taxon>Puccinia</taxon>
    </lineage>
</organism>
<accession>A0ACC0EH73</accession>
<evidence type="ECO:0000313" key="2">
    <source>
        <dbReference type="Proteomes" id="UP001060170"/>
    </source>
</evidence>
<reference evidence="2" key="1">
    <citation type="journal article" date="2018" name="BMC Genomics">
        <title>Genomic insights into host adaptation between the wheat stripe rust pathogen (Puccinia striiformis f. sp. tritici) and the barley stripe rust pathogen (Puccinia striiformis f. sp. hordei).</title>
        <authorList>
            <person name="Xia C."/>
            <person name="Wang M."/>
            <person name="Yin C."/>
            <person name="Cornejo O.E."/>
            <person name="Hulbert S.H."/>
            <person name="Chen X."/>
        </authorList>
    </citation>
    <scope>NUCLEOTIDE SEQUENCE [LARGE SCALE GENOMIC DNA]</scope>
    <source>
        <strain evidence="2">93-210</strain>
    </source>
</reference>
<proteinExistence type="predicted"/>
<protein>
    <submittedName>
        <fullName evidence="1">Uncharacterized protein</fullName>
    </submittedName>
</protein>
<evidence type="ECO:0000313" key="1">
    <source>
        <dbReference type="EMBL" id="KAI7953750.1"/>
    </source>
</evidence>
<keyword evidence="2" id="KW-1185">Reference proteome</keyword>
<comment type="caution">
    <text evidence="1">The sequence shown here is derived from an EMBL/GenBank/DDBJ whole genome shotgun (WGS) entry which is preliminary data.</text>
</comment>
<dbReference type="Proteomes" id="UP001060170">
    <property type="component" value="Chromosome 6"/>
</dbReference>
<sequence length="379" mass="42302">MAAHSLEDDEKFDGTCTPPLTHVLSSEEYNSSWDKLHITTRKTMLSTSPQHTQSRLRTFLLISLLVSQSIGVIGFFTSVFISLGPYVSSDSDRGYQDTLGYLVIFTIATVFEVYIAIDSLVSQNAPQLVALCLFEGSMTGFGAMLPHQIHRALAYDDTISTIPPSLLNSIKWRLYVVPAIIGVATVIMSWLTWHFSQDFDEKTEPGGAANIGYCLSCLVSQFPSPSFLSSLSKWQSHKTTEDLKSLVRLCISRSLIVSGLVQIFTSIAVELELRFFVFIYGIFWLAALFFVGYEIIEIHPLSEATESQHTLILFSSLTILLLFSKMIVSIFCHMNFNKGLKGAEDSYIIRLFSKKASFETSASHSAKSTHKLQRRAVLD</sequence>